<dbReference type="Proteomes" id="UP000235145">
    <property type="component" value="Unassembled WGS sequence"/>
</dbReference>
<name>A0A9R1XHW8_LACSA</name>
<organism evidence="1 2">
    <name type="scientific">Lactuca sativa</name>
    <name type="common">Garden lettuce</name>
    <dbReference type="NCBI Taxonomy" id="4236"/>
    <lineage>
        <taxon>Eukaryota</taxon>
        <taxon>Viridiplantae</taxon>
        <taxon>Streptophyta</taxon>
        <taxon>Embryophyta</taxon>
        <taxon>Tracheophyta</taxon>
        <taxon>Spermatophyta</taxon>
        <taxon>Magnoliopsida</taxon>
        <taxon>eudicotyledons</taxon>
        <taxon>Gunneridae</taxon>
        <taxon>Pentapetalae</taxon>
        <taxon>asterids</taxon>
        <taxon>campanulids</taxon>
        <taxon>Asterales</taxon>
        <taxon>Asteraceae</taxon>
        <taxon>Cichorioideae</taxon>
        <taxon>Cichorieae</taxon>
        <taxon>Lactucinae</taxon>
        <taxon>Lactuca</taxon>
    </lineage>
</organism>
<sequence>MSSKIFTFWSYILRSHLFYVDDAVFMGEWTDDSIHNIVRMLHCFHLAYGLKINPHIIKLHGIDVPIVRVEEVAEQIGCSTMKTHFTYLDLPMGVMSKLSNWKVKTLSIGGRLTLIKSALGAVPTYYMSLAL</sequence>
<gene>
    <name evidence="1" type="ORF">LSAT_V11C500237950</name>
</gene>
<comment type="caution">
    <text evidence="1">The sequence shown here is derived from an EMBL/GenBank/DDBJ whole genome shotgun (WGS) entry which is preliminary data.</text>
</comment>
<evidence type="ECO:0000313" key="1">
    <source>
        <dbReference type="EMBL" id="KAJ0208472.1"/>
    </source>
</evidence>
<keyword evidence="2" id="KW-1185">Reference proteome</keyword>
<dbReference type="AlphaFoldDB" id="A0A9R1XHW8"/>
<dbReference type="PANTHER" id="PTHR33116:SF79">
    <property type="entry name" value="REVERSE TRANSCRIPTASE DOMAIN, ZINC FINGER, CCHC-TYPE-RELATED"/>
    <property type="match status" value="1"/>
</dbReference>
<proteinExistence type="predicted"/>
<protein>
    <submittedName>
        <fullName evidence="1">Uncharacterized protein</fullName>
    </submittedName>
</protein>
<reference evidence="1 2" key="1">
    <citation type="journal article" date="2017" name="Nat. Commun.">
        <title>Genome assembly with in vitro proximity ligation data and whole-genome triplication in lettuce.</title>
        <authorList>
            <person name="Reyes-Chin-Wo S."/>
            <person name="Wang Z."/>
            <person name="Yang X."/>
            <person name="Kozik A."/>
            <person name="Arikit S."/>
            <person name="Song C."/>
            <person name="Xia L."/>
            <person name="Froenicke L."/>
            <person name="Lavelle D.O."/>
            <person name="Truco M.J."/>
            <person name="Xia R."/>
            <person name="Zhu S."/>
            <person name="Xu C."/>
            <person name="Xu H."/>
            <person name="Xu X."/>
            <person name="Cox K."/>
            <person name="Korf I."/>
            <person name="Meyers B.C."/>
            <person name="Michelmore R.W."/>
        </authorList>
    </citation>
    <scope>NUCLEOTIDE SEQUENCE [LARGE SCALE GENOMIC DNA]</scope>
    <source>
        <strain evidence="2">cv. Salinas</strain>
        <tissue evidence="1">Seedlings</tissue>
    </source>
</reference>
<dbReference type="EMBL" id="NBSK02000005">
    <property type="protein sequence ID" value="KAJ0208472.1"/>
    <property type="molecule type" value="Genomic_DNA"/>
</dbReference>
<evidence type="ECO:0000313" key="2">
    <source>
        <dbReference type="Proteomes" id="UP000235145"/>
    </source>
</evidence>
<dbReference type="PANTHER" id="PTHR33116">
    <property type="entry name" value="REVERSE TRANSCRIPTASE ZINC-BINDING DOMAIN-CONTAINING PROTEIN-RELATED-RELATED"/>
    <property type="match status" value="1"/>
</dbReference>
<accession>A0A9R1XHW8</accession>